<reference evidence="2" key="1">
    <citation type="submission" date="2020-11" db="EMBL/GenBank/DDBJ databases">
        <authorList>
            <consortium name="DOE Joint Genome Institute"/>
            <person name="Ahrendt S."/>
            <person name="Riley R."/>
            <person name="Andreopoulos W."/>
            <person name="Labutti K."/>
            <person name="Pangilinan J."/>
            <person name="Ruiz-Duenas F.J."/>
            <person name="Barrasa J.M."/>
            <person name="Sanchez-Garcia M."/>
            <person name="Camarero S."/>
            <person name="Miyauchi S."/>
            <person name="Serrano A."/>
            <person name="Linde D."/>
            <person name="Babiker R."/>
            <person name="Drula E."/>
            <person name="Ayuso-Fernandez I."/>
            <person name="Pacheco R."/>
            <person name="Padilla G."/>
            <person name="Ferreira P."/>
            <person name="Barriuso J."/>
            <person name="Kellner H."/>
            <person name="Castanera R."/>
            <person name="Alfaro M."/>
            <person name="Ramirez L."/>
            <person name="Pisabarro A.G."/>
            <person name="Kuo A."/>
            <person name="Tritt A."/>
            <person name="Lipzen A."/>
            <person name="He G."/>
            <person name="Yan M."/>
            <person name="Ng V."/>
            <person name="Cullen D."/>
            <person name="Martin F."/>
            <person name="Rosso M.-N."/>
            <person name="Henrissat B."/>
            <person name="Hibbett D."/>
            <person name="Martinez A.T."/>
            <person name="Grigoriev I.V."/>
        </authorList>
    </citation>
    <scope>NUCLEOTIDE SEQUENCE</scope>
    <source>
        <strain evidence="2">AH 40177</strain>
    </source>
</reference>
<comment type="caution">
    <text evidence="2">The sequence shown here is derived from an EMBL/GenBank/DDBJ whole genome shotgun (WGS) entry which is preliminary data.</text>
</comment>
<gene>
    <name evidence="2" type="ORF">BDP27DRAFT_1534327</name>
</gene>
<accession>A0A9P5UDK3</accession>
<feature type="compositionally biased region" description="Basic residues" evidence="1">
    <location>
        <begin position="107"/>
        <end position="117"/>
    </location>
</feature>
<feature type="compositionally biased region" description="Polar residues" evidence="1">
    <location>
        <begin position="125"/>
        <end position="136"/>
    </location>
</feature>
<name>A0A9P5UDK3_9AGAR</name>
<evidence type="ECO:0000313" key="3">
    <source>
        <dbReference type="Proteomes" id="UP000772434"/>
    </source>
</evidence>
<dbReference type="EMBL" id="JADNRY010000007">
    <property type="protein sequence ID" value="KAF9076320.1"/>
    <property type="molecule type" value="Genomic_DNA"/>
</dbReference>
<dbReference type="Proteomes" id="UP000772434">
    <property type="component" value="Unassembled WGS sequence"/>
</dbReference>
<protein>
    <submittedName>
        <fullName evidence="2">Uncharacterized protein</fullName>
    </submittedName>
</protein>
<dbReference type="OrthoDB" id="3029766at2759"/>
<dbReference type="AlphaFoldDB" id="A0A9P5UDK3"/>
<feature type="region of interest" description="Disordered" evidence="1">
    <location>
        <begin position="107"/>
        <end position="142"/>
    </location>
</feature>
<evidence type="ECO:0000256" key="1">
    <source>
        <dbReference type="SAM" id="MobiDB-lite"/>
    </source>
</evidence>
<evidence type="ECO:0000313" key="2">
    <source>
        <dbReference type="EMBL" id="KAF9076320.1"/>
    </source>
</evidence>
<proteinExistence type="predicted"/>
<sequence>MEELQQLIHLNEQPGYHLSNKQQDRLEVLTNASITLAVNDQIQIHSLPEIDDDMYKEFLAEDCRALQELEAHAIDIPNVNIDQPVSILDEFGDLSLQSLIALREKHQTHHAAHSVRTHGKDSTVKPEQSLRQQALTTGEGCETRWKTHAAAPAPVPLTGNSANASAVAASDAKKALAKRRRIFLKHAVPCVEGCVEAARVSELRPIKVGDFAYVYTDSGILLMQVLTMYSKGGGKHGKHAAVTTSVIISALSYIVVQLYEHSHTGQFRSTAPTLTSTFHTHAFALLPSHRILTVLSSPALPGLPGLIRVLPNSADFEIFKALNTQKGL</sequence>
<keyword evidence="3" id="KW-1185">Reference proteome</keyword>
<organism evidence="2 3">
    <name type="scientific">Rhodocollybia butyracea</name>
    <dbReference type="NCBI Taxonomy" id="206335"/>
    <lineage>
        <taxon>Eukaryota</taxon>
        <taxon>Fungi</taxon>
        <taxon>Dikarya</taxon>
        <taxon>Basidiomycota</taxon>
        <taxon>Agaricomycotina</taxon>
        <taxon>Agaricomycetes</taxon>
        <taxon>Agaricomycetidae</taxon>
        <taxon>Agaricales</taxon>
        <taxon>Marasmiineae</taxon>
        <taxon>Omphalotaceae</taxon>
        <taxon>Rhodocollybia</taxon>
    </lineage>
</organism>